<comment type="caution">
    <text evidence="4">The sequence shown here is derived from an EMBL/GenBank/DDBJ whole genome shotgun (WGS) entry which is preliminary data.</text>
</comment>
<reference evidence="4" key="2">
    <citation type="submission" date="2023-05" db="EMBL/GenBank/DDBJ databases">
        <authorList>
            <consortium name="Lawrence Berkeley National Laboratory"/>
            <person name="Steindorff A."/>
            <person name="Hensen N."/>
            <person name="Bonometti L."/>
            <person name="Westerberg I."/>
            <person name="Brannstrom I.O."/>
            <person name="Guillou S."/>
            <person name="Cros-Aarteil S."/>
            <person name="Calhoun S."/>
            <person name="Haridas S."/>
            <person name="Kuo A."/>
            <person name="Mondo S."/>
            <person name="Pangilinan J."/>
            <person name="Riley R."/>
            <person name="Labutti K."/>
            <person name="Andreopoulos B."/>
            <person name="Lipzen A."/>
            <person name="Chen C."/>
            <person name="Yanf M."/>
            <person name="Daum C."/>
            <person name="Ng V."/>
            <person name="Clum A."/>
            <person name="Ohm R."/>
            <person name="Martin F."/>
            <person name="Silar P."/>
            <person name="Natvig D."/>
            <person name="Lalanne C."/>
            <person name="Gautier V."/>
            <person name="Ament-Velasquez S.L."/>
            <person name="Kruys A."/>
            <person name="Hutchinson M.I."/>
            <person name="Powell A.J."/>
            <person name="Barry K."/>
            <person name="Miller A.N."/>
            <person name="Grigoriev I.V."/>
            <person name="Debuchy R."/>
            <person name="Gladieux P."/>
            <person name="Thoren M.H."/>
            <person name="Johannesson H."/>
        </authorList>
    </citation>
    <scope>NUCLEOTIDE SEQUENCE</scope>
    <source>
        <strain evidence="4">PSN309</strain>
    </source>
</reference>
<accession>A0AAN7AJV0</accession>
<evidence type="ECO:0000313" key="4">
    <source>
        <dbReference type="EMBL" id="KAK4189324.1"/>
    </source>
</evidence>
<evidence type="ECO:0000256" key="3">
    <source>
        <dbReference type="SAM" id="MobiDB-lite"/>
    </source>
</evidence>
<gene>
    <name evidence="4" type="ORF">QBC35DRAFT_150408</name>
</gene>
<protein>
    <submittedName>
        <fullName evidence="4">Cutinase-domain-containing protein</fullName>
    </submittedName>
</protein>
<dbReference type="Proteomes" id="UP001302126">
    <property type="component" value="Unassembled WGS sequence"/>
</dbReference>
<dbReference type="EMBL" id="MU864377">
    <property type="protein sequence ID" value="KAK4189324.1"/>
    <property type="molecule type" value="Genomic_DNA"/>
</dbReference>
<dbReference type="Gene3D" id="3.40.50.1820">
    <property type="entry name" value="alpha/beta hydrolase"/>
    <property type="match status" value="1"/>
</dbReference>
<dbReference type="SMART" id="SM01110">
    <property type="entry name" value="Cutinase"/>
    <property type="match status" value="1"/>
</dbReference>
<evidence type="ECO:0000313" key="5">
    <source>
        <dbReference type="Proteomes" id="UP001302126"/>
    </source>
</evidence>
<reference evidence="4" key="1">
    <citation type="journal article" date="2023" name="Mol. Phylogenet. Evol.">
        <title>Genome-scale phylogeny and comparative genomics of the fungal order Sordariales.</title>
        <authorList>
            <person name="Hensen N."/>
            <person name="Bonometti L."/>
            <person name="Westerberg I."/>
            <person name="Brannstrom I.O."/>
            <person name="Guillou S."/>
            <person name="Cros-Aarteil S."/>
            <person name="Calhoun S."/>
            <person name="Haridas S."/>
            <person name="Kuo A."/>
            <person name="Mondo S."/>
            <person name="Pangilinan J."/>
            <person name="Riley R."/>
            <person name="LaButti K."/>
            <person name="Andreopoulos B."/>
            <person name="Lipzen A."/>
            <person name="Chen C."/>
            <person name="Yan M."/>
            <person name="Daum C."/>
            <person name="Ng V."/>
            <person name="Clum A."/>
            <person name="Steindorff A."/>
            <person name="Ohm R.A."/>
            <person name="Martin F."/>
            <person name="Silar P."/>
            <person name="Natvig D.O."/>
            <person name="Lalanne C."/>
            <person name="Gautier V."/>
            <person name="Ament-Velasquez S.L."/>
            <person name="Kruys A."/>
            <person name="Hutchinson M.I."/>
            <person name="Powell A.J."/>
            <person name="Barry K."/>
            <person name="Miller A.N."/>
            <person name="Grigoriev I.V."/>
            <person name="Debuchy R."/>
            <person name="Gladieux P."/>
            <person name="Hiltunen Thoren M."/>
            <person name="Johannesson H."/>
        </authorList>
    </citation>
    <scope>NUCLEOTIDE SEQUENCE</scope>
    <source>
        <strain evidence="4">PSN309</strain>
    </source>
</reference>
<keyword evidence="2" id="KW-1015">Disulfide bond</keyword>
<evidence type="ECO:0000256" key="2">
    <source>
        <dbReference type="ARBA" id="ARBA00023157"/>
    </source>
</evidence>
<keyword evidence="5" id="KW-1185">Reference proteome</keyword>
<feature type="region of interest" description="Disordered" evidence="3">
    <location>
        <begin position="229"/>
        <end position="268"/>
    </location>
</feature>
<organism evidence="4 5">
    <name type="scientific">Podospora australis</name>
    <dbReference type="NCBI Taxonomy" id="1536484"/>
    <lineage>
        <taxon>Eukaryota</taxon>
        <taxon>Fungi</taxon>
        <taxon>Dikarya</taxon>
        <taxon>Ascomycota</taxon>
        <taxon>Pezizomycotina</taxon>
        <taxon>Sordariomycetes</taxon>
        <taxon>Sordariomycetidae</taxon>
        <taxon>Sordariales</taxon>
        <taxon>Podosporaceae</taxon>
        <taxon>Podospora</taxon>
    </lineage>
</organism>
<dbReference type="GO" id="GO:0052689">
    <property type="term" value="F:carboxylic ester hydrolase activity"/>
    <property type="evidence" value="ECO:0007669"/>
    <property type="project" value="UniProtKB-ARBA"/>
</dbReference>
<dbReference type="AlphaFoldDB" id="A0AAN7AJV0"/>
<keyword evidence="1" id="KW-0378">Hydrolase</keyword>
<name>A0AAN7AJV0_9PEZI</name>
<dbReference type="PANTHER" id="PTHR33630">
    <property type="entry name" value="CUTINASE RV1984C-RELATED-RELATED"/>
    <property type="match status" value="1"/>
</dbReference>
<feature type="compositionally biased region" description="Low complexity" evidence="3">
    <location>
        <begin position="239"/>
        <end position="268"/>
    </location>
</feature>
<dbReference type="InterPro" id="IPR000675">
    <property type="entry name" value="Cutinase/axe"/>
</dbReference>
<dbReference type="PANTHER" id="PTHR33630:SF9">
    <property type="entry name" value="CUTINASE 4"/>
    <property type="match status" value="1"/>
</dbReference>
<evidence type="ECO:0000256" key="1">
    <source>
        <dbReference type="ARBA" id="ARBA00022801"/>
    </source>
</evidence>
<dbReference type="SUPFAM" id="SSF53474">
    <property type="entry name" value="alpha/beta-Hydrolases"/>
    <property type="match status" value="1"/>
</dbReference>
<dbReference type="Pfam" id="PF01083">
    <property type="entry name" value="Cutinase"/>
    <property type="match status" value="1"/>
</dbReference>
<sequence>MKELFSRALAALAALTVRQEQQWIWNGTCSASGLHLIVARGSTEAPGLGRIGVVAQNVTLMLPGTSIAAVTYPATFSDYFKSAATGSDQFEKLILEHVAACPDTKIALLGYSQGAHALMDAICGSSLEKYFVEPNLTKAYEENVVASVLFGDPSHTLGAPWNYGTSNKSTVLFPRNNITACEKFAPTIRSWCDTGDVYCDAGNNTRTHGSYFANYTLDATEFIVQRFNESSSDGDDNNSDAPSPTSGTPTGSSGTATPTPTGGAGSLSPSWLTPVSAVVLSALYMAAL</sequence>
<dbReference type="InterPro" id="IPR029058">
    <property type="entry name" value="AB_hydrolase_fold"/>
</dbReference>
<proteinExistence type="predicted"/>